<dbReference type="Proteomes" id="UP000027195">
    <property type="component" value="Unassembled WGS sequence"/>
</dbReference>
<keyword evidence="2" id="KW-0472">Membrane</keyword>
<gene>
    <name evidence="3" type="ORF">BOTBODRAFT_29894</name>
</gene>
<feature type="transmembrane region" description="Helical" evidence="2">
    <location>
        <begin position="58"/>
        <end position="81"/>
    </location>
</feature>
<evidence type="ECO:0000313" key="3">
    <source>
        <dbReference type="EMBL" id="KDQ17738.1"/>
    </source>
</evidence>
<dbReference type="EMBL" id="KL198023">
    <property type="protein sequence ID" value="KDQ17738.1"/>
    <property type="molecule type" value="Genomic_DNA"/>
</dbReference>
<dbReference type="HOGENOM" id="CLU_1510350_0_0_1"/>
<dbReference type="InParanoid" id="A0A067MPR3"/>
<evidence type="ECO:0000256" key="1">
    <source>
        <dbReference type="SAM" id="MobiDB-lite"/>
    </source>
</evidence>
<accession>A0A067MPR3</accession>
<keyword evidence="4" id="KW-1185">Reference proteome</keyword>
<evidence type="ECO:0000313" key="4">
    <source>
        <dbReference type="Proteomes" id="UP000027195"/>
    </source>
</evidence>
<evidence type="ECO:0000256" key="2">
    <source>
        <dbReference type="SAM" id="Phobius"/>
    </source>
</evidence>
<sequence length="178" mass="19937">MESKRFAPPAGTINPQSRPVQPTFESPYAYEKHMAPAPIPSPSISACDWIVGLWMAYIWSPVVAILAFLWELIVFAWQMSADFWILPSIRWVRRAYKRTAPYLRAIYTFGIVSELLHGYAVPYLTSLFGLGSIGHGLLSLAAFVMSISMFISDVMLPCDGCRCCTYIAREESSSLRSA</sequence>
<proteinExistence type="predicted"/>
<feature type="transmembrane region" description="Helical" evidence="2">
    <location>
        <begin position="102"/>
        <end position="121"/>
    </location>
</feature>
<keyword evidence="2" id="KW-0812">Transmembrane</keyword>
<feature type="region of interest" description="Disordered" evidence="1">
    <location>
        <begin position="1"/>
        <end position="21"/>
    </location>
</feature>
<feature type="transmembrane region" description="Helical" evidence="2">
    <location>
        <begin position="127"/>
        <end position="147"/>
    </location>
</feature>
<organism evidence="3 4">
    <name type="scientific">Botryobasidium botryosum (strain FD-172 SS1)</name>
    <dbReference type="NCBI Taxonomy" id="930990"/>
    <lineage>
        <taxon>Eukaryota</taxon>
        <taxon>Fungi</taxon>
        <taxon>Dikarya</taxon>
        <taxon>Basidiomycota</taxon>
        <taxon>Agaricomycotina</taxon>
        <taxon>Agaricomycetes</taxon>
        <taxon>Cantharellales</taxon>
        <taxon>Botryobasidiaceae</taxon>
        <taxon>Botryobasidium</taxon>
    </lineage>
</organism>
<keyword evidence="2" id="KW-1133">Transmembrane helix</keyword>
<reference evidence="4" key="1">
    <citation type="journal article" date="2014" name="Proc. Natl. Acad. Sci. U.S.A.">
        <title>Extensive sampling of basidiomycete genomes demonstrates inadequacy of the white-rot/brown-rot paradigm for wood decay fungi.</title>
        <authorList>
            <person name="Riley R."/>
            <person name="Salamov A.A."/>
            <person name="Brown D.W."/>
            <person name="Nagy L.G."/>
            <person name="Floudas D."/>
            <person name="Held B.W."/>
            <person name="Levasseur A."/>
            <person name="Lombard V."/>
            <person name="Morin E."/>
            <person name="Otillar R."/>
            <person name="Lindquist E.A."/>
            <person name="Sun H."/>
            <person name="LaButti K.M."/>
            <person name="Schmutz J."/>
            <person name="Jabbour D."/>
            <person name="Luo H."/>
            <person name="Baker S.E."/>
            <person name="Pisabarro A.G."/>
            <person name="Walton J.D."/>
            <person name="Blanchette R.A."/>
            <person name="Henrissat B."/>
            <person name="Martin F."/>
            <person name="Cullen D."/>
            <person name="Hibbett D.S."/>
            <person name="Grigoriev I.V."/>
        </authorList>
    </citation>
    <scope>NUCLEOTIDE SEQUENCE [LARGE SCALE GENOMIC DNA]</scope>
    <source>
        <strain evidence="4">FD-172 SS1</strain>
    </source>
</reference>
<name>A0A067MPR3_BOTB1</name>
<protein>
    <submittedName>
        <fullName evidence="3">Uncharacterized protein</fullName>
    </submittedName>
</protein>
<dbReference type="AlphaFoldDB" id="A0A067MPR3"/>